<dbReference type="SUPFAM" id="SSF51120">
    <property type="entry name" value="beta-Roll"/>
    <property type="match status" value="2"/>
</dbReference>
<evidence type="ECO:0000256" key="1">
    <source>
        <dbReference type="ARBA" id="ARBA00004370"/>
    </source>
</evidence>
<dbReference type="EMBL" id="JBAFSM010000003">
    <property type="protein sequence ID" value="MEG3436090.1"/>
    <property type="molecule type" value="Genomic_DNA"/>
</dbReference>
<organism evidence="8 9">
    <name type="scientific">Pannus brasiliensis CCIBt3594</name>
    <dbReference type="NCBI Taxonomy" id="1427578"/>
    <lineage>
        <taxon>Bacteria</taxon>
        <taxon>Bacillati</taxon>
        <taxon>Cyanobacteriota</taxon>
        <taxon>Cyanophyceae</taxon>
        <taxon>Oscillatoriophycideae</taxon>
        <taxon>Chroococcales</taxon>
        <taxon>Microcystaceae</taxon>
        <taxon>Pannus</taxon>
    </lineage>
</organism>
<dbReference type="GO" id="GO:0090729">
    <property type="term" value="F:toxin activity"/>
    <property type="evidence" value="ECO:0007669"/>
    <property type="project" value="UniProtKB-KW"/>
</dbReference>
<keyword evidence="3" id="KW-0964">Secreted</keyword>
<dbReference type="AlphaFoldDB" id="A0AAW9QLS8"/>
<keyword evidence="6" id="KW-0843">Virulence</keyword>
<dbReference type="RefSeq" id="WP_332863538.1">
    <property type="nucleotide sequence ID" value="NZ_JBAFSM010000003.1"/>
</dbReference>
<comment type="subcellular location">
    <subcellularLocation>
        <location evidence="1">Membrane</location>
    </subcellularLocation>
    <subcellularLocation>
        <location evidence="2">Secreted</location>
    </subcellularLocation>
</comment>
<dbReference type="PRINTS" id="PR00313">
    <property type="entry name" value="CABNDNGRPT"/>
</dbReference>
<accession>A0AAW9QLS8</accession>
<evidence type="ECO:0000256" key="7">
    <source>
        <dbReference type="ARBA" id="ARBA00023136"/>
    </source>
</evidence>
<comment type="caution">
    <text evidence="8">The sequence shown here is derived from an EMBL/GenBank/DDBJ whole genome shotgun (WGS) entry which is preliminary data.</text>
</comment>
<dbReference type="InterPro" id="IPR001343">
    <property type="entry name" value="Hemolysn_Ca-bd"/>
</dbReference>
<dbReference type="Gene3D" id="2.150.10.10">
    <property type="entry name" value="Serralysin-like metalloprotease, C-terminal"/>
    <property type="match status" value="3"/>
</dbReference>
<dbReference type="InterPro" id="IPR050557">
    <property type="entry name" value="RTX_toxin/Mannuronan_C5-epim"/>
</dbReference>
<dbReference type="GO" id="GO:0016020">
    <property type="term" value="C:membrane"/>
    <property type="evidence" value="ECO:0007669"/>
    <property type="project" value="UniProtKB-SubCell"/>
</dbReference>
<evidence type="ECO:0000313" key="9">
    <source>
        <dbReference type="Proteomes" id="UP001328733"/>
    </source>
</evidence>
<keyword evidence="5" id="KW-0677">Repeat</keyword>
<dbReference type="PROSITE" id="PS00330">
    <property type="entry name" value="HEMOLYSIN_CALCIUM"/>
    <property type="match status" value="5"/>
</dbReference>
<keyword evidence="4" id="KW-0800">Toxin</keyword>
<dbReference type="GO" id="GO:0005509">
    <property type="term" value="F:calcium ion binding"/>
    <property type="evidence" value="ECO:0007669"/>
    <property type="project" value="InterPro"/>
</dbReference>
<name>A0AAW9QLS8_9CHRO</name>
<evidence type="ECO:0000256" key="3">
    <source>
        <dbReference type="ARBA" id="ARBA00022525"/>
    </source>
</evidence>
<keyword evidence="9" id="KW-1185">Reference proteome</keyword>
<dbReference type="PRINTS" id="PR01488">
    <property type="entry name" value="RTXTOXINA"/>
</dbReference>
<dbReference type="InterPro" id="IPR003995">
    <property type="entry name" value="RTX_toxin_determinant-A"/>
</dbReference>
<keyword evidence="7" id="KW-0472">Membrane</keyword>
<evidence type="ECO:0000256" key="6">
    <source>
        <dbReference type="ARBA" id="ARBA00023026"/>
    </source>
</evidence>
<proteinExistence type="predicted"/>
<dbReference type="InterPro" id="IPR011049">
    <property type="entry name" value="Serralysin-like_metalloprot_C"/>
</dbReference>
<dbReference type="Pfam" id="PF00353">
    <property type="entry name" value="HemolysinCabind"/>
    <property type="match status" value="3"/>
</dbReference>
<sequence length="652" mass="65951">MVLTVLTANFDSFTEGYSPASLTDGGITFSLLDRLMPPNSADNPVFTVETIGTVADSASLGTFATGNFLTFGGYAPGDGYAFSRFGSMDISAGGLGSSVSIDIISDAISSSNNTLKLEALLNGVVVAVDSALISDFTPIVSGGFASHRTFGFSNITFDSLRLVSSGPDNNGATFIGIDNVSITADLSAPPPPSPNTLIATFDDGWVEGDVAPTIVSGGITFSNIDPYLPPDNGGNSTVGAIDALGTLDSFTSLGSFASANILTFGGYVPGDSYAFGRFGSMDISAGGQANSATLEIFSLPFGSPENTLTLQAFLNGVVVATDASLISDFTAAAAGSGTLHRTFSIANTPFDSLKLVASGPIDSGAVFIGIDNVAIALDGSTPPPPLDLNLTGTAGNDNLNGGAGNDTLFGDAGSDVLDGGAGNDFLDGGTGEDRLIGGTGEDTYLVNTEGDLVLETSTDPAEIDTVQSSANFILGDNLENLTLVGQNDIDGTGNALDNLIFGNSGNNRLQGIAGNDTLRGGDGQDSLLGGDGNDRLVGEKGADTLTGGTGADRFAFNATGEGIDKITDFSSVQGDKIEIFAAGFGGGLTAGVLSIDRFVLGSKALDSSDRLIYNVSKGALFFDIDGNGSKAAVQIATLTTRPSLSSADILVI</sequence>
<evidence type="ECO:0000256" key="5">
    <source>
        <dbReference type="ARBA" id="ARBA00022737"/>
    </source>
</evidence>
<protein>
    <submittedName>
        <fullName evidence="8">Calcium-binding protein</fullName>
    </submittedName>
</protein>
<dbReference type="PANTHER" id="PTHR38340">
    <property type="entry name" value="S-LAYER PROTEIN"/>
    <property type="match status" value="1"/>
</dbReference>
<dbReference type="InterPro" id="IPR018511">
    <property type="entry name" value="Hemolysin-typ_Ca-bd_CS"/>
</dbReference>
<evidence type="ECO:0000256" key="4">
    <source>
        <dbReference type="ARBA" id="ARBA00022656"/>
    </source>
</evidence>
<dbReference type="PANTHER" id="PTHR38340:SF1">
    <property type="entry name" value="S-LAYER PROTEIN"/>
    <property type="match status" value="1"/>
</dbReference>
<reference evidence="8 9" key="1">
    <citation type="submission" date="2024-01" db="EMBL/GenBank/DDBJ databases">
        <title>Genomic insights into the taxonomy and metabolism of the cyanobacterium Pannus brasiliensis CCIBt3594.</title>
        <authorList>
            <person name="Machado M."/>
            <person name="Botero N.B."/>
            <person name="Andreote A.P.D."/>
            <person name="Feitosa A.M.T."/>
            <person name="Popin R."/>
            <person name="Sivonen K."/>
            <person name="Fiore M.F."/>
        </authorList>
    </citation>
    <scope>NUCLEOTIDE SEQUENCE [LARGE SCALE GENOMIC DNA]</scope>
    <source>
        <strain evidence="8 9">CCIBt3594</strain>
    </source>
</reference>
<dbReference type="Proteomes" id="UP001328733">
    <property type="component" value="Unassembled WGS sequence"/>
</dbReference>
<gene>
    <name evidence="8" type="ORF">V0288_03080</name>
</gene>
<evidence type="ECO:0000313" key="8">
    <source>
        <dbReference type="EMBL" id="MEG3436090.1"/>
    </source>
</evidence>
<dbReference type="GO" id="GO:0005576">
    <property type="term" value="C:extracellular region"/>
    <property type="evidence" value="ECO:0007669"/>
    <property type="project" value="UniProtKB-SubCell"/>
</dbReference>
<evidence type="ECO:0000256" key="2">
    <source>
        <dbReference type="ARBA" id="ARBA00004613"/>
    </source>
</evidence>